<sequence length="199" mass="21874">MSRLSGAKGVRVYTASEIRGRLAIFGLQKGLAAGVIGEKLDLKGQSDLLGQGAFSSVYQGIVKTENGDKRTVALKIYTNSLGAENACDIVNEIGLLHIFFALGLLGHCRKQKHPNVVNFHGTSLLKDDGEIRVILDMEYCTGNLKDRIFKNPEGAPANSKNADAKRDSCRWMKQITAALTFIYEQKVVHRDLKLDDILI</sequence>
<keyword evidence="1" id="KW-0067">ATP-binding</keyword>
<dbReference type="InterPro" id="IPR017441">
    <property type="entry name" value="Protein_kinase_ATP_BS"/>
</dbReference>
<protein>
    <submittedName>
        <fullName evidence="3">CBL-interacting protein kinase 25</fullName>
    </submittedName>
</protein>
<dbReference type="SUPFAM" id="SSF56112">
    <property type="entry name" value="Protein kinase-like (PK-like)"/>
    <property type="match status" value="1"/>
</dbReference>
<dbReference type="InterPro" id="IPR001245">
    <property type="entry name" value="Ser-Thr/Tyr_kinase_cat_dom"/>
</dbReference>
<dbReference type="Proteomes" id="UP000225706">
    <property type="component" value="Unassembled WGS sequence"/>
</dbReference>
<dbReference type="PROSITE" id="PS00107">
    <property type="entry name" value="PROTEIN_KINASE_ATP"/>
    <property type="match status" value="1"/>
</dbReference>
<dbReference type="OrthoDB" id="5986079at2759"/>
<reference evidence="4" key="1">
    <citation type="journal article" date="2017" name="bioRxiv">
        <title>Comparative analysis of the genomes of Stylophora pistillata and Acropora digitifera provides evidence for extensive differences between species of corals.</title>
        <authorList>
            <person name="Voolstra C.R."/>
            <person name="Li Y."/>
            <person name="Liew Y.J."/>
            <person name="Baumgarten S."/>
            <person name="Zoccola D."/>
            <person name="Flot J.-F."/>
            <person name="Tambutte S."/>
            <person name="Allemand D."/>
            <person name="Aranda M."/>
        </authorList>
    </citation>
    <scope>NUCLEOTIDE SEQUENCE [LARGE SCALE GENOMIC DNA]</scope>
</reference>
<gene>
    <name evidence="3" type="primary">CIPK25</name>
    <name evidence="3" type="ORF">AWC38_SpisGene20762</name>
</gene>
<feature type="binding site" evidence="1">
    <location>
        <position position="75"/>
    </location>
    <ligand>
        <name>ATP</name>
        <dbReference type="ChEBI" id="CHEBI:30616"/>
    </ligand>
</feature>
<dbReference type="GO" id="GO:0005524">
    <property type="term" value="F:ATP binding"/>
    <property type="evidence" value="ECO:0007669"/>
    <property type="project" value="UniProtKB-UniRule"/>
</dbReference>
<dbReference type="EMBL" id="LSMT01000694">
    <property type="protein sequence ID" value="PFX15040.1"/>
    <property type="molecule type" value="Genomic_DNA"/>
</dbReference>
<accession>A0A2B4REX1</accession>
<evidence type="ECO:0000313" key="3">
    <source>
        <dbReference type="EMBL" id="PFX15040.1"/>
    </source>
</evidence>
<feature type="domain" description="Protein kinase" evidence="2">
    <location>
        <begin position="43"/>
        <end position="199"/>
    </location>
</feature>
<proteinExistence type="predicted"/>
<keyword evidence="1" id="KW-0547">Nucleotide-binding</keyword>
<dbReference type="Pfam" id="PF07714">
    <property type="entry name" value="PK_Tyr_Ser-Thr"/>
    <property type="match status" value="1"/>
</dbReference>
<keyword evidence="4" id="KW-1185">Reference proteome</keyword>
<dbReference type="InterPro" id="IPR000719">
    <property type="entry name" value="Prot_kinase_dom"/>
</dbReference>
<dbReference type="InterPro" id="IPR011009">
    <property type="entry name" value="Kinase-like_dom_sf"/>
</dbReference>
<keyword evidence="3" id="KW-0418">Kinase</keyword>
<evidence type="ECO:0000313" key="4">
    <source>
        <dbReference type="Proteomes" id="UP000225706"/>
    </source>
</evidence>
<dbReference type="Gene3D" id="1.10.510.10">
    <property type="entry name" value="Transferase(Phosphotransferase) domain 1"/>
    <property type="match status" value="1"/>
</dbReference>
<keyword evidence="3" id="KW-0808">Transferase</keyword>
<dbReference type="PANTHER" id="PTHR26392">
    <property type="entry name" value="MITOGEN-ACTIVATED PROTEIN KINASE KINASE KINASE 7-RELATED"/>
    <property type="match status" value="1"/>
</dbReference>
<organism evidence="3 4">
    <name type="scientific">Stylophora pistillata</name>
    <name type="common">Smooth cauliflower coral</name>
    <dbReference type="NCBI Taxonomy" id="50429"/>
    <lineage>
        <taxon>Eukaryota</taxon>
        <taxon>Metazoa</taxon>
        <taxon>Cnidaria</taxon>
        <taxon>Anthozoa</taxon>
        <taxon>Hexacorallia</taxon>
        <taxon>Scleractinia</taxon>
        <taxon>Astrocoeniina</taxon>
        <taxon>Pocilloporidae</taxon>
        <taxon>Stylophora</taxon>
    </lineage>
</organism>
<dbReference type="PANTHER" id="PTHR26392:SF92">
    <property type="entry name" value="PROTEIN KINASE DOMAIN-CONTAINING PROTEIN"/>
    <property type="match status" value="1"/>
</dbReference>
<dbReference type="AlphaFoldDB" id="A0A2B4REX1"/>
<dbReference type="GO" id="GO:0004672">
    <property type="term" value="F:protein kinase activity"/>
    <property type="evidence" value="ECO:0007669"/>
    <property type="project" value="InterPro"/>
</dbReference>
<evidence type="ECO:0000256" key="1">
    <source>
        <dbReference type="PROSITE-ProRule" id="PRU10141"/>
    </source>
</evidence>
<evidence type="ECO:0000259" key="2">
    <source>
        <dbReference type="PROSITE" id="PS50011"/>
    </source>
</evidence>
<dbReference type="PROSITE" id="PS50011">
    <property type="entry name" value="PROTEIN_KINASE_DOM"/>
    <property type="match status" value="1"/>
</dbReference>
<name>A0A2B4REX1_STYPI</name>
<comment type="caution">
    <text evidence="3">The sequence shown here is derived from an EMBL/GenBank/DDBJ whole genome shotgun (WGS) entry which is preliminary data.</text>
</comment>